<accession>A0AAV1UEI6</accession>
<dbReference type="AlphaFoldDB" id="A0AAV1UEI6"/>
<protein>
    <submittedName>
        <fullName evidence="2">Uncharacterized protein</fullName>
    </submittedName>
</protein>
<dbReference type="EMBL" id="CAKLBY020000193">
    <property type="protein sequence ID" value="CAK7932950.1"/>
    <property type="molecule type" value="Genomic_DNA"/>
</dbReference>
<evidence type="ECO:0000313" key="1">
    <source>
        <dbReference type="EMBL" id="CAK7925775.1"/>
    </source>
</evidence>
<evidence type="ECO:0000313" key="3">
    <source>
        <dbReference type="Proteomes" id="UP001162060"/>
    </source>
</evidence>
<dbReference type="EMBL" id="CAKLBY020000090">
    <property type="protein sequence ID" value="CAK7925775.1"/>
    <property type="molecule type" value="Genomic_DNA"/>
</dbReference>
<evidence type="ECO:0000313" key="2">
    <source>
        <dbReference type="EMBL" id="CAK7932950.1"/>
    </source>
</evidence>
<reference evidence="2" key="1">
    <citation type="submission" date="2024-01" db="EMBL/GenBank/DDBJ databases">
        <authorList>
            <person name="Webb A."/>
        </authorList>
    </citation>
    <scope>NUCLEOTIDE SEQUENCE</scope>
    <source>
        <strain evidence="2">Pm1</strain>
    </source>
</reference>
<organism evidence="2 3">
    <name type="scientific">Peronospora matthiolae</name>
    <dbReference type="NCBI Taxonomy" id="2874970"/>
    <lineage>
        <taxon>Eukaryota</taxon>
        <taxon>Sar</taxon>
        <taxon>Stramenopiles</taxon>
        <taxon>Oomycota</taxon>
        <taxon>Peronosporomycetes</taxon>
        <taxon>Peronosporales</taxon>
        <taxon>Peronosporaceae</taxon>
        <taxon>Peronospora</taxon>
    </lineage>
</organism>
<dbReference type="Proteomes" id="UP001162060">
    <property type="component" value="Unassembled WGS sequence"/>
</dbReference>
<name>A0AAV1UEI6_9STRA</name>
<sequence length="182" mass="19704">MVQAPAVVEVSPARERSEATDDNIFTILVGLTERLAKLESSQRVRDEDEMISALLKIAFSLPPLAQNARSTNDHRRVVVAGAEASSFPGASTSAGRWRVDVCVPGTTVRISATRATSTIASSTIIRTQQQAGRMNYISSPTASQQQLPIRKFDGTELCLGLGSGFFDWGRTFLRAIKFAESS</sequence>
<gene>
    <name evidence="1" type="ORF">PM001_LOCUS10925</name>
    <name evidence="2" type="ORF">PM001_LOCUS18100</name>
</gene>
<comment type="caution">
    <text evidence="2">The sequence shown here is derived from an EMBL/GenBank/DDBJ whole genome shotgun (WGS) entry which is preliminary data.</text>
</comment>
<proteinExistence type="predicted"/>